<feature type="compositionally biased region" description="Basic residues" evidence="1">
    <location>
        <begin position="339"/>
        <end position="353"/>
    </location>
</feature>
<dbReference type="EMBL" id="CP019791">
    <property type="protein sequence ID" value="AQT67561.1"/>
    <property type="molecule type" value="Genomic_DNA"/>
</dbReference>
<keyword evidence="4" id="KW-1185">Reference proteome</keyword>
<proteinExistence type="predicted"/>
<dbReference type="GO" id="GO:0005737">
    <property type="term" value="C:cytoplasm"/>
    <property type="evidence" value="ECO:0007669"/>
    <property type="project" value="TreeGrafter"/>
</dbReference>
<dbReference type="PROSITE" id="PS51411">
    <property type="entry name" value="PSP1_C"/>
    <property type="match status" value="1"/>
</dbReference>
<dbReference type="InterPro" id="IPR007557">
    <property type="entry name" value="PSP1_C"/>
</dbReference>
<protein>
    <recommendedName>
        <fullName evidence="2">PSP1 C-terminal domain-containing protein</fullName>
    </recommendedName>
</protein>
<dbReference type="STRING" id="1936003.STSP2_00709"/>
<dbReference type="RefSeq" id="WP_146659863.1">
    <property type="nucleotide sequence ID" value="NZ_CP019791.1"/>
</dbReference>
<reference evidence="4" key="1">
    <citation type="submission" date="2017-02" db="EMBL/GenBank/DDBJ databases">
        <title>Comparative genomics and description of representatives of a novel lineage of planctomycetes thriving in anoxic sediments.</title>
        <authorList>
            <person name="Spring S."/>
            <person name="Bunk B."/>
            <person name="Sproer C."/>
        </authorList>
    </citation>
    <scope>NUCLEOTIDE SEQUENCE [LARGE SCALE GENOMIC DNA]</scope>
    <source>
        <strain evidence="4">ST-NAGAB-D1</strain>
    </source>
</reference>
<gene>
    <name evidence="3" type="ORF">STSP2_00709</name>
</gene>
<evidence type="ECO:0000256" key="1">
    <source>
        <dbReference type="SAM" id="MobiDB-lite"/>
    </source>
</evidence>
<dbReference type="Pfam" id="PF04468">
    <property type="entry name" value="PSP1"/>
    <property type="match status" value="1"/>
</dbReference>
<evidence type="ECO:0000313" key="4">
    <source>
        <dbReference type="Proteomes" id="UP000189674"/>
    </source>
</evidence>
<evidence type="ECO:0000259" key="2">
    <source>
        <dbReference type="PROSITE" id="PS51411"/>
    </source>
</evidence>
<feature type="compositionally biased region" description="Polar residues" evidence="1">
    <location>
        <begin position="362"/>
        <end position="381"/>
    </location>
</feature>
<name>A0A1U9NI12_9BACT</name>
<feature type="region of interest" description="Disordered" evidence="1">
    <location>
        <begin position="290"/>
        <end position="381"/>
    </location>
</feature>
<dbReference type="PANTHER" id="PTHR43830:SF3">
    <property type="entry name" value="PROTEIN PSP1"/>
    <property type="match status" value="1"/>
</dbReference>
<feature type="compositionally biased region" description="Basic and acidic residues" evidence="1">
    <location>
        <begin position="299"/>
        <end position="338"/>
    </location>
</feature>
<evidence type="ECO:0000313" key="3">
    <source>
        <dbReference type="EMBL" id="AQT67561.1"/>
    </source>
</evidence>
<dbReference type="PANTHER" id="PTHR43830">
    <property type="entry name" value="PROTEIN PSP1"/>
    <property type="match status" value="1"/>
</dbReference>
<organism evidence="3 4">
    <name type="scientific">Anaerohalosphaera lusitana</name>
    <dbReference type="NCBI Taxonomy" id="1936003"/>
    <lineage>
        <taxon>Bacteria</taxon>
        <taxon>Pseudomonadati</taxon>
        <taxon>Planctomycetota</taxon>
        <taxon>Phycisphaerae</taxon>
        <taxon>Sedimentisphaerales</taxon>
        <taxon>Anaerohalosphaeraceae</taxon>
        <taxon>Anaerohalosphaera</taxon>
    </lineage>
</organism>
<dbReference type="Proteomes" id="UP000189674">
    <property type="component" value="Chromosome"/>
</dbReference>
<dbReference type="InterPro" id="IPR047767">
    <property type="entry name" value="PSP1-like"/>
</dbReference>
<accession>A0A1U9NI12</accession>
<dbReference type="AlphaFoldDB" id="A0A1U9NI12"/>
<feature type="domain" description="PSP1 C-terminal" evidence="2">
    <location>
        <begin position="91"/>
        <end position="176"/>
    </location>
</feature>
<dbReference type="KEGG" id="alus:STSP2_00709"/>
<sequence length="381" mass="43741">MSSNEKQKGQKHKKSMLVRFGKMGYVGWFEHGETNISNQRDQVVIKTHRGLELGSIINPHCHKHGQFRCSKEEVNQYYEGASKDYPMTRGGTFVRYATQEDIMEARHLDSSAQKELKTCQEFAKEMGLPMKLVDAEHLLGGERIVLYFTSDTRIDFRELVKRLAREYQTRIELRQIGARDEARLISDYETCGQECCCRRFLKILAPVNMRMAKLQKATLDPSKISGHCGRLKCCLRYEHDTYKDLKKRLPKRGTIVKTEAGEGRVVDTSILTQLVVVQYPNSNREAVPVDEIEIVGKPGSRDKGQAKDGKQDEGRDQKQAGDKGKETEARDTRSEKQQQKPKSKRRRRRKRKDNRNTDRNESSQSNSSGDRPDNSQAKDSV</sequence>
<dbReference type="NCBIfam" id="NF041131">
    <property type="entry name" value="RicT_YaaT_fam"/>
    <property type="match status" value="1"/>
</dbReference>
<dbReference type="OrthoDB" id="9779344at2"/>